<sequence length="198" mass="22878">MTHTENVTTTPDSETNNQPEWEKKLEKLKGETSTDPTDDLETLKTKNGRIQHFLNQIIDMLKEKHILCINLDKQNKALTTQTESLKEITNITKDLLNIRNMEVGHLKEDMEKLQGKITQERERQKLMLNKMDTASTLNDKLKTEYHTQMNLFQTLKDKYEQRVNALIRENVELRKKLGLNPENAETAAKTPSSDVASS</sequence>
<accession>A0A9P0AL26</accession>
<reference evidence="3" key="1">
    <citation type="submission" date="2021-12" db="EMBL/GenBank/DDBJ databases">
        <authorList>
            <person name="King R."/>
        </authorList>
    </citation>
    <scope>NUCLEOTIDE SEQUENCE</scope>
</reference>
<feature type="coiled-coil region" evidence="1">
    <location>
        <begin position="149"/>
        <end position="176"/>
    </location>
</feature>
<name>A0A9P0AL26_BEMTA</name>
<evidence type="ECO:0000256" key="1">
    <source>
        <dbReference type="SAM" id="Coils"/>
    </source>
</evidence>
<dbReference type="EMBL" id="OU963869">
    <property type="protein sequence ID" value="CAH0394097.1"/>
    <property type="molecule type" value="Genomic_DNA"/>
</dbReference>
<evidence type="ECO:0000256" key="2">
    <source>
        <dbReference type="SAM" id="MobiDB-lite"/>
    </source>
</evidence>
<proteinExistence type="predicted"/>
<feature type="compositionally biased region" description="Polar residues" evidence="2">
    <location>
        <begin position="1"/>
        <end position="19"/>
    </location>
</feature>
<feature type="region of interest" description="Disordered" evidence="2">
    <location>
        <begin position="1"/>
        <end position="41"/>
    </location>
</feature>
<feature type="compositionally biased region" description="Basic and acidic residues" evidence="2">
    <location>
        <begin position="20"/>
        <end position="32"/>
    </location>
</feature>
<evidence type="ECO:0000313" key="4">
    <source>
        <dbReference type="Proteomes" id="UP001152759"/>
    </source>
</evidence>
<protein>
    <submittedName>
        <fullName evidence="3">Uncharacterized protein</fullName>
    </submittedName>
</protein>
<evidence type="ECO:0000313" key="3">
    <source>
        <dbReference type="EMBL" id="CAH0394097.1"/>
    </source>
</evidence>
<gene>
    <name evidence="3" type="ORF">BEMITA_LOCUS12434</name>
</gene>
<keyword evidence="1" id="KW-0175">Coiled coil</keyword>
<dbReference type="AlphaFoldDB" id="A0A9P0AL26"/>
<organism evidence="3 4">
    <name type="scientific">Bemisia tabaci</name>
    <name type="common">Sweetpotato whitefly</name>
    <name type="synonym">Aleurodes tabaci</name>
    <dbReference type="NCBI Taxonomy" id="7038"/>
    <lineage>
        <taxon>Eukaryota</taxon>
        <taxon>Metazoa</taxon>
        <taxon>Ecdysozoa</taxon>
        <taxon>Arthropoda</taxon>
        <taxon>Hexapoda</taxon>
        <taxon>Insecta</taxon>
        <taxon>Pterygota</taxon>
        <taxon>Neoptera</taxon>
        <taxon>Paraneoptera</taxon>
        <taxon>Hemiptera</taxon>
        <taxon>Sternorrhyncha</taxon>
        <taxon>Aleyrodoidea</taxon>
        <taxon>Aleyrodidae</taxon>
        <taxon>Aleyrodinae</taxon>
        <taxon>Bemisia</taxon>
    </lineage>
</organism>
<dbReference type="Proteomes" id="UP001152759">
    <property type="component" value="Chromosome 8"/>
</dbReference>
<dbReference type="OrthoDB" id="6620016at2759"/>
<keyword evidence="4" id="KW-1185">Reference proteome</keyword>
<dbReference type="KEGG" id="btab:109040926"/>